<evidence type="ECO:0000256" key="1">
    <source>
        <dbReference type="SAM" id="MobiDB-lite"/>
    </source>
</evidence>
<name>A0AA39C2I7_MICHY</name>
<feature type="compositionally biased region" description="Basic and acidic residues" evidence="1">
    <location>
        <begin position="137"/>
        <end position="148"/>
    </location>
</feature>
<accession>A0AA39C2I7</accession>
<feature type="region of interest" description="Disordered" evidence="1">
    <location>
        <begin position="134"/>
        <end position="177"/>
    </location>
</feature>
<dbReference type="AlphaFoldDB" id="A0AA39C2I7"/>
<feature type="compositionally biased region" description="Polar residues" evidence="1">
    <location>
        <begin position="12"/>
        <end position="37"/>
    </location>
</feature>
<organism evidence="2 3">
    <name type="scientific">Microctonus hyperodae</name>
    <name type="common">Parasitoid wasp</name>
    <dbReference type="NCBI Taxonomy" id="165561"/>
    <lineage>
        <taxon>Eukaryota</taxon>
        <taxon>Metazoa</taxon>
        <taxon>Ecdysozoa</taxon>
        <taxon>Arthropoda</taxon>
        <taxon>Hexapoda</taxon>
        <taxon>Insecta</taxon>
        <taxon>Pterygota</taxon>
        <taxon>Neoptera</taxon>
        <taxon>Endopterygota</taxon>
        <taxon>Hymenoptera</taxon>
        <taxon>Apocrita</taxon>
        <taxon>Ichneumonoidea</taxon>
        <taxon>Braconidae</taxon>
        <taxon>Euphorinae</taxon>
        <taxon>Microctonus</taxon>
    </lineage>
</organism>
<evidence type="ECO:0000313" key="2">
    <source>
        <dbReference type="EMBL" id="KAK0156822.1"/>
    </source>
</evidence>
<feature type="non-terminal residue" evidence="2">
    <location>
        <position position="177"/>
    </location>
</feature>
<keyword evidence="3" id="KW-1185">Reference proteome</keyword>
<feature type="compositionally biased region" description="Polar residues" evidence="1">
    <location>
        <begin position="152"/>
        <end position="165"/>
    </location>
</feature>
<gene>
    <name evidence="2" type="ORF">PV327_011591</name>
</gene>
<reference evidence="2" key="2">
    <citation type="submission" date="2023-03" db="EMBL/GenBank/DDBJ databases">
        <authorList>
            <person name="Inwood S.N."/>
            <person name="Skelly J.G."/>
            <person name="Guhlin J."/>
            <person name="Harrop T.W.R."/>
            <person name="Goldson S.G."/>
            <person name="Dearden P.K."/>
        </authorList>
    </citation>
    <scope>NUCLEOTIDE SEQUENCE</scope>
    <source>
        <strain evidence="2">Lincoln</strain>
        <tissue evidence="2">Whole body</tissue>
    </source>
</reference>
<evidence type="ECO:0000313" key="3">
    <source>
        <dbReference type="Proteomes" id="UP001168972"/>
    </source>
</evidence>
<comment type="caution">
    <text evidence="2">The sequence shown here is derived from an EMBL/GenBank/DDBJ whole genome shotgun (WGS) entry which is preliminary data.</text>
</comment>
<feature type="region of interest" description="Disordered" evidence="1">
    <location>
        <begin position="1"/>
        <end position="37"/>
    </location>
</feature>
<proteinExistence type="predicted"/>
<reference evidence="2" key="1">
    <citation type="journal article" date="2023" name="bioRxiv">
        <title>Scaffold-level genome assemblies of two parasitoid biocontrol wasps reveal the parthenogenesis mechanism and an associated novel virus.</title>
        <authorList>
            <person name="Inwood S."/>
            <person name="Skelly J."/>
            <person name="Guhlin J."/>
            <person name="Harrop T."/>
            <person name="Goldson S."/>
            <person name="Dearden P."/>
        </authorList>
    </citation>
    <scope>NUCLEOTIDE SEQUENCE</scope>
    <source>
        <strain evidence="2">Lincoln</strain>
        <tissue evidence="2">Whole body</tissue>
    </source>
</reference>
<sequence>MGKKSQAETDGENASANPNPQVTAEINTGQGATQINEVESMRRRVAALARELNPLEIITTLDMKGLSCRGPNDTLTDRLVRAELRKAFGDDAAEWDVEEDERDGLPNTRAGWQNEPSLDEIVEGIRTTRLNNSQILTDRHPRGQEARPSDSLIRQSMLPTGQSMGPYNDPISFRRDE</sequence>
<dbReference type="EMBL" id="JAQQBR010002998">
    <property type="protein sequence ID" value="KAK0156822.1"/>
    <property type="molecule type" value="Genomic_DNA"/>
</dbReference>
<protein>
    <submittedName>
        <fullName evidence="2">Uncharacterized protein</fullName>
    </submittedName>
</protein>
<dbReference type="Proteomes" id="UP001168972">
    <property type="component" value="Unassembled WGS sequence"/>
</dbReference>